<dbReference type="OMA" id="YMESESH"/>
<gene>
    <name evidence="1" type="ORF">FCULG_00006003</name>
</gene>
<dbReference type="OrthoDB" id="654211at2759"/>
<protein>
    <submittedName>
        <fullName evidence="1">Uncharacterized protein</fullName>
    </submittedName>
</protein>
<sequence length="178" mass="19785">MIYMEAESHYESWSALPLFDRVASPDPAKDFVPDLNDYESPTFEVDLLSETYDFDNFPTYSLPTVDSTKTLFPEEPLVCFDFDFANPAIENYITTSSGLLDAVPSQLIALPTFTRPSKCPFPSCNAFSVATQNAPSQLKTYKKSAPKALRLARTVLDMSLSTNQQCGALGKTRKDNNV</sequence>
<dbReference type="EMBL" id="PVEM01000006">
    <property type="protein sequence ID" value="PTD07870.1"/>
    <property type="molecule type" value="Genomic_DNA"/>
</dbReference>
<organism evidence="1 2">
    <name type="scientific">Fusarium culmorum</name>
    <dbReference type="NCBI Taxonomy" id="5516"/>
    <lineage>
        <taxon>Eukaryota</taxon>
        <taxon>Fungi</taxon>
        <taxon>Dikarya</taxon>
        <taxon>Ascomycota</taxon>
        <taxon>Pezizomycotina</taxon>
        <taxon>Sordariomycetes</taxon>
        <taxon>Hypocreomycetidae</taxon>
        <taxon>Hypocreales</taxon>
        <taxon>Nectriaceae</taxon>
        <taxon>Fusarium</taxon>
    </lineage>
</organism>
<evidence type="ECO:0000313" key="2">
    <source>
        <dbReference type="Proteomes" id="UP000241587"/>
    </source>
</evidence>
<dbReference type="Proteomes" id="UP000241587">
    <property type="component" value="Unassembled WGS sequence"/>
</dbReference>
<comment type="caution">
    <text evidence="1">The sequence shown here is derived from an EMBL/GenBank/DDBJ whole genome shotgun (WGS) entry which is preliminary data.</text>
</comment>
<evidence type="ECO:0000313" key="1">
    <source>
        <dbReference type="EMBL" id="PTD07870.1"/>
    </source>
</evidence>
<keyword evidence="2" id="KW-1185">Reference proteome</keyword>
<name>A0A2T4GWD8_FUSCU</name>
<reference evidence="1 2" key="1">
    <citation type="submission" date="2018-02" db="EMBL/GenBank/DDBJ databases">
        <title>Fusarium culmorum secondary metabolites in fungal-bacterial-plant interactions.</title>
        <authorList>
            <person name="Schmidt R."/>
        </authorList>
    </citation>
    <scope>NUCLEOTIDE SEQUENCE [LARGE SCALE GENOMIC DNA]</scope>
    <source>
        <strain evidence="1 2">PV</strain>
    </source>
</reference>
<accession>A0A2T4GWD8</accession>
<proteinExistence type="predicted"/>
<dbReference type="AlphaFoldDB" id="A0A2T4GWD8"/>